<keyword evidence="3" id="KW-1185">Reference proteome</keyword>
<organism evidence="2 3">
    <name type="scientific">Mycena rosella</name>
    <name type="common">Pink bonnet</name>
    <name type="synonym">Agaricus rosellus</name>
    <dbReference type="NCBI Taxonomy" id="1033263"/>
    <lineage>
        <taxon>Eukaryota</taxon>
        <taxon>Fungi</taxon>
        <taxon>Dikarya</taxon>
        <taxon>Basidiomycota</taxon>
        <taxon>Agaricomycotina</taxon>
        <taxon>Agaricomycetes</taxon>
        <taxon>Agaricomycetidae</taxon>
        <taxon>Agaricales</taxon>
        <taxon>Marasmiineae</taxon>
        <taxon>Mycenaceae</taxon>
        <taxon>Mycena</taxon>
    </lineage>
</organism>
<protein>
    <submittedName>
        <fullName evidence="2">Uncharacterized protein</fullName>
    </submittedName>
</protein>
<accession>A0AAD7DFL7</accession>
<keyword evidence="1" id="KW-0732">Signal</keyword>
<evidence type="ECO:0000313" key="2">
    <source>
        <dbReference type="EMBL" id="KAJ7689914.1"/>
    </source>
</evidence>
<dbReference type="EMBL" id="JARKIE010000068">
    <property type="protein sequence ID" value="KAJ7689914.1"/>
    <property type="molecule type" value="Genomic_DNA"/>
</dbReference>
<feature type="signal peptide" evidence="1">
    <location>
        <begin position="1"/>
        <end position="17"/>
    </location>
</feature>
<sequence length="103" mass="10717">MQLKVIAFVTALFVVSAAQITPNPCLTILAGSICPVGYRVCTPSVVGQTKCCPNTITPCPSQTTHPCLIILAETICPVGYIVCGPFVVGQTKCCPDTSTSCPL</sequence>
<reference evidence="2" key="1">
    <citation type="submission" date="2023-03" db="EMBL/GenBank/DDBJ databases">
        <title>Massive genome expansion in bonnet fungi (Mycena s.s.) driven by repeated elements and novel gene families across ecological guilds.</title>
        <authorList>
            <consortium name="Lawrence Berkeley National Laboratory"/>
            <person name="Harder C.B."/>
            <person name="Miyauchi S."/>
            <person name="Viragh M."/>
            <person name="Kuo A."/>
            <person name="Thoen E."/>
            <person name="Andreopoulos B."/>
            <person name="Lu D."/>
            <person name="Skrede I."/>
            <person name="Drula E."/>
            <person name="Henrissat B."/>
            <person name="Morin E."/>
            <person name="Kohler A."/>
            <person name="Barry K."/>
            <person name="LaButti K."/>
            <person name="Morin E."/>
            <person name="Salamov A."/>
            <person name="Lipzen A."/>
            <person name="Mereny Z."/>
            <person name="Hegedus B."/>
            <person name="Baldrian P."/>
            <person name="Stursova M."/>
            <person name="Weitz H."/>
            <person name="Taylor A."/>
            <person name="Grigoriev I.V."/>
            <person name="Nagy L.G."/>
            <person name="Martin F."/>
            <person name="Kauserud H."/>
        </authorList>
    </citation>
    <scope>NUCLEOTIDE SEQUENCE</scope>
    <source>
        <strain evidence="2">CBHHK067</strain>
    </source>
</reference>
<feature type="chain" id="PRO_5042132060" evidence="1">
    <location>
        <begin position="18"/>
        <end position="103"/>
    </location>
</feature>
<comment type="caution">
    <text evidence="2">The sequence shown here is derived from an EMBL/GenBank/DDBJ whole genome shotgun (WGS) entry which is preliminary data.</text>
</comment>
<dbReference type="AlphaFoldDB" id="A0AAD7DFL7"/>
<dbReference type="Proteomes" id="UP001221757">
    <property type="component" value="Unassembled WGS sequence"/>
</dbReference>
<evidence type="ECO:0000313" key="3">
    <source>
        <dbReference type="Proteomes" id="UP001221757"/>
    </source>
</evidence>
<name>A0AAD7DFL7_MYCRO</name>
<gene>
    <name evidence="2" type="ORF">B0H17DRAFT_1065667</name>
</gene>
<evidence type="ECO:0000256" key="1">
    <source>
        <dbReference type="SAM" id="SignalP"/>
    </source>
</evidence>
<proteinExistence type="predicted"/>